<protein>
    <submittedName>
        <fullName evidence="1">Uncharacterized protein</fullName>
    </submittedName>
</protein>
<accession>A0AAU6W3I6</accession>
<proteinExistence type="predicted"/>
<evidence type="ECO:0000313" key="1">
    <source>
        <dbReference type="EMBL" id="XAI71154.1"/>
    </source>
</evidence>
<organism evidence="1">
    <name type="scientific">Pseudomonas phage Cygsa01</name>
    <dbReference type="NCBI Taxonomy" id="3138529"/>
    <lineage>
        <taxon>Viruses</taxon>
    </lineage>
</organism>
<name>A0AAU6W3I6_9VIRU</name>
<dbReference type="EMBL" id="PP179332">
    <property type="protein sequence ID" value="XAI71154.1"/>
    <property type="molecule type" value="Genomic_DNA"/>
</dbReference>
<reference evidence="1" key="1">
    <citation type="journal article" date="2024" name="J. Gen. Virol.">
        <title>Novel phages of Pseudomonas syringae unveil numerous potential auxiliary metabolic genes.</title>
        <authorList>
            <person name="Feltin C."/>
            <person name="Garneau J.R."/>
            <person name="Morris C.E."/>
            <person name="Berard A."/>
            <person name="Torres-Barcelo C."/>
        </authorList>
    </citation>
    <scope>NUCLEOTIDE SEQUENCE</scope>
</reference>
<gene>
    <name evidence="1" type="ORF">Cygsa01_00108</name>
</gene>
<sequence length="104" mass="11260">MSHPPIVLPDPDWVELRRIASADPTHASPAPDAGFGSAALYVSCYRGHHIYAATGSGPFIFGAHTVKAPNDLAIHLSSHLHYCDGRWFNTAWSATCHIDEKLAP</sequence>